<reference evidence="2 3" key="1">
    <citation type="submission" date="2019-07" db="EMBL/GenBank/DDBJ databases">
        <title>Draft genome for Aliikangiella sp. M105.</title>
        <authorList>
            <person name="Wang G."/>
        </authorList>
    </citation>
    <scope>NUCLEOTIDE SEQUENCE [LARGE SCALE GENOMIC DNA]</scope>
    <source>
        <strain evidence="2 3">M105</strain>
    </source>
</reference>
<dbReference type="Proteomes" id="UP000315439">
    <property type="component" value="Unassembled WGS sequence"/>
</dbReference>
<accession>A0A545TZW1</accession>
<evidence type="ECO:0000259" key="1">
    <source>
        <dbReference type="SMART" id="SM00731"/>
    </source>
</evidence>
<dbReference type="RefSeq" id="WP_142934355.1">
    <property type="nucleotide sequence ID" value="NZ_ML660171.1"/>
</dbReference>
<dbReference type="GO" id="GO:0006508">
    <property type="term" value="P:proteolysis"/>
    <property type="evidence" value="ECO:0007669"/>
    <property type="project" value="UniProtKB-KW"/>
</dbReference>
<feature type="domain" description="SprT-like" evidence="1">
    <location>
        <begin position="11"/>
        <end position="141"/>
    </location>
</feature>
<keyword evidence="2" id="KW-0482">Metalloprotease</keyword>
<proteinExistence type="predicted"/>
<dbReference type="InterPro" id="IPR006640">
    <property type="entry name" value="SprT-like_domain"/>
</dbReference>
<dbReference type="Gene3D" id="3.30.2010.10">
    <property type="entry name" value="Metalloproteases ('zincins'), catalytic domain"/>
    <property type="match status" value="1"/>
</dbReference>
<sequence length="178" mass="20289">MEKTSFDKLASDIHKRLTDEYSFLSEWTVNFDNAKRRAGICRADKKEISISLCHINNNAQDVVLDTLLHEFAHAIAHELYGEIGHGAKWKSVALKLGATPKATGKFSMPAAPWKLVTYCKESKTVDVVASRYRKNKNIKYYYVKGKPNTQGELYYLCTKQLEKFETGMIGFAQLNFIQ</sequence>
<keyword evidence="2" id="KW-0378">Hydrolase</keyword>
<evidence type="ECO:0000313" key="3">
    <source>
        <dbReference type="Proteomes" id="UP000315439"/>
    </source>
</evidence>
<keyword evidence="3" id="KW-1185">Reference proteome</keyword>
<comment type="caution">
    <text evidence="2">The sequence shown here is derived from an EMBL/GenBank/DDBJ whole genome shotgun (WGS) entry which is preliminary data.</text>
</comment>
<organism evidence="2 3">
    <name type="scientific">Aliikangiella coralliicola</name>
    <dbReference type="NCBI Taxonomy" id="2592383"/>
    <lineage>
        <taxon>Bacteria</taxon>
        <taxon>Pseudomonadati</taxon>
        <taxon>Pseudomonadota</taxon>
        <taxon>Gammaproteobacteria</taxon>
        <taxon>Oceanospirillales</taxon>
        <taxon>Pleioneaceae</taxon>
        <taxon>Aliikangiella</taxon>
    </lineage>
</organism>
<name>A0A545TZW1_9GAMM</name>
<dbReference type="SMART" id="SM00731">
    <property type="entry name" value="SprT"/>
    <property type="match status" value="1"/>
</dbReference>
<keyword evidence="2" id="KW-0645">Protease</keyword>
<dbReference type="EMBL" id="VIKS01000015">
    <property type="protein sequence ID" value="TQV82756.1"/>
    <property type="molecule type" value="Genomic_DNA"/>
</dbReference>
<dbReference type="Pfam" id="PF10263">
    <property type="entry name" value="SprT-like"/>
    <property type="match status" value="1"/>
</dbReference>
<protein>
    <submittedName>
        <fullName evidence="2">SprT family zinc-dependent metalloprotease</fullName>
    </submittedName>
</protein>
<dbReference type="OrthoDB" id="9793623at2"/>
<gene>
    <name evidence="2" type="ORF">FLL46_23565</name>
</gene>
<dbReference type="GO" id="GO:0008237">
    <property type="term" value="F:metallopeptidase activity"/>
    <property type="evidence" value="ECO:0007669"/>
    <property type="project" value="UniProtKB-KW"/>
</dbReference>
<evidence type="ECO:0000313" key="2">
    <source>
        <dbReference type="EMBL" id="TQV82756.1"/>
    </source>
</evidence>
<dbReference type="AlphaFoldDB" id="A0A545TZW1"/>
<dbReference type="GO" id="GO:0006950">
    <property type="term" value="P:response to stress"/>
    <property type="evidence" value="ECO:0007669"/>
    <property type="project" value="UniProtKB-ARBA"/>
</dbReference>